<protein>
    <submittedName>
        <fullName evidence="1">Uncharacterized protein</fullName>
    </submittedName>
</protein>
<dbReference type="EMBL" id="BMME01000001">
    <property type="protein sequence ID" value="GGK08552.1"/>
    <property type="molecule type" value="Genomic_DNA"/>
</dbReference>
<dbReference type="RefSeq" id="WP_165942287.1">
    <property type="nucleotide sequence ID" value="NZ_BMME01000001.1"/>
</dbReference>
<sequence>MAQLTRRQVDLFHRQAQLRLARTRAHALGDLSAAIGQAFGGSECKRLVNELLQED</sequence>
<dbReference type="Proteomes" id="UP000599009">
    <property type="component" value="Unassembled WGS sequence"/>
</dbReference>
<evidence type="ECO:0000313" key="2">
    <source>
        <dbReference type="Proteomes" id="UP000599009"/>
    </source>
</evidence>
<gene>
    <name evidence="1" type="ORF">GCM10011394_17430</name>
</gene>
<proteinExistence type="predicted"/>
<keyword evidence="2" id="KW-1185">Reference proteome</keyword>
<organism evidence="1 2">
    <name type="scientific">Luteimonas terricola</name>
    <dbReference type="NCBI Taxonomy" id="645597"/>
    <lineage>
        <taxon>Bacteria</taxon>
        <taxon>Pseudomonadati</taxon>
        <taxon>Pseudomonadota</taxon>
        <taxon>Gammaproteobacteria</taxon>
        <taxon>Lysobacterales</taxon>
        <taxon>Lysobacteraceae</taxon>
        <taxon>Luteimonas</taxon>
    </lineage>
</organism>
<comment type="caution">
    <text evidence="1">The sequence shown here is derived from an EMBL/GenBank/DDBJ whole genome shotgun (WGS) entry which is preliminary data.</text>
</comment>
<name>A0ABQ2EE30_9GAMM</name>
<accession>A0ABQ2EE30</accession>
<reference evidence="2" key="1">
    <citation type="journal article" date="2019" name="Int. J. Syst. Evol. Microbiol.">
        <title>The Global Catalogue of Microorganisms (GCM) 10K type strain sequencing project: providing services to taxonomists for standard genome sequencing and annotation.</title>
        <authorList>
            <consortium name="The Broad Institute Genomics Platform"/>
            <consortium name="The Broad Institute Genome Sequencing Center for Infectious Disease"/>
            <person name="Wu L."/>
            <person name="Ma J."/>
        </authorList>
    </citation>
    <scope>NUCLEOTIDE SEQUENCE [LARGE SCALE GENOMIC DNA]</scope>
    <source>
        <strain evidence="2">CGMCC 1.8985</strain>
    </source>
</reference>
<evidence type="ECO:0000313" key="1">
    <source>
        <dbReference type="EMBL" id="GGK08552.1"/>
    </source>
</evidence>